<keyword evidence="5 12" id="KW-0732">Signal</keyword>
<dbReference type="PROSITE" id="PS52016">
    <property type="entry name" value="TONB_DEPENDENT_REC_3"/>
    <property type="match status" value="1"/>
</dbReference>
<evidence type="ECO:0000256" key="9">
    <source>
        <dbReference type="ARBA" id="ARBA00023237"/>
    </source>
</evidence>
<organism evidence="15 16">
    <name type="scientific">Alterirhizorhabdus solaris</name>
    <dbReference type="NCBI Taxonomy" id="2529389"/>
    <lineage>
        <taxon>Bacteria</taxon>
        <taxon>Pseudomonadati</taxon>
        <taxon>Pseudomonadota</taxon>
        <taxon>Alphaproteobacteria</taxon>
        <taxon>Sphingomonadales</taxon>
        <taxon>Rhizorhabdaceae</taxon>
        <taxon>Alterirhizorhabdus</taxon>
    </lineage>
</organism>
<evidence type="ECO:0000256" key="12">
    <source>
        <dbReference type="SAM" id="SignalP"/>
    </source>
</evidence>
<keyword evidence="9 10" id="KW-0998">Cell outer membrane</keyword>
<comment type="subcellular location">
    <subcellularLocation>
        <location evidence="1 10">Cell outer membrane</location>
        <topology evidence="1 10">Multi-pass membrane protein</topology>
    </subcellularLocation>
</comment>
<dbReference type="InterPro" id="IPR000531">
    <property type="entry name" value="Beta-barrel_TonB"/>
</dbReference>
<keyword evidence="3 10" id="KW-1134">Transmembrane beta strand</keyword>
<accession>A0A558QUW6</accession>
<name>A0A558QUW6_9SPHN</name>
<dbReference type="Pfam" id="PF00593">
    <property type="entry name" value="TonB_dep_Rec_b-barrel"/>
    <property type="match status" value="1"/>
</dbReference>
<keyword evidence="2 10" id="KW-0813">Transport</keyword>
<evidence type="ECO:0000256" key="5">
    <source>
        <dbReference type="ARBA" id="ARBA00022729"/>
    </source>
</evidence>
<dbReference type="InterPro" id="IPR039426">
    <property type="entry name" value="TonB-dep_rcpt-like"/>
</dbReference>
<dbReference type="InterPro" id="IPR036942">
    <property type="entry name" value="Beta-barrel_TonB_sf"/>
</dbReference>
<evidence type="ECO:0000313" key="16">
    <source>
        <dbReference type="Proteomes" id="UP000318681"/>
    </source>
</evidence>
<dbReference type="EMBL" id="VNIM01000104">
    <property type="protein sequence ID" value="TVV70909.1"/>
    <property type="molecule type" value="Genomic_DNA"/>
</dbReference>
<feature type="domain" description="TonB-dependent receptor-like beta-barrel" evidence="13">
    <location>
        <begin position="233"/>
        <end position="600"/>
    </location>
</feature>
<evidence type="ECO:0000256" key="8">
    <source>
        <dbReference type="ARBA" id="ARBA00023136"/>
    </source>
</evidence>
<sequence length="629" mass="66464">MTIALILAAAAATAAPAAPDIVVSAALVPVDRAVSPATVTVIDEARIEALGSPFALDLIRLAPGISVATTGSQGAQTQVRIRGAEANHTLVFIDGIAFNDPAAGNEARFETFGADGLGRIEVVRGPQSALWGSEALGGVIALETPDPLGTPRASGALEYGSRDFTRGTASLVTGGETVGVSASAAYLRGDGIDSLGGGRGDRDGFETKTASLKAVARPGADGELGIVARYIEHDNQFDGLDPVTFQRADTAEASRTETGAVRAWATLGRDADAAWSGTIESQYLASDNRNRDGGTPLNRTTGDRFRVGGKLIHRLSLGETRHTLIGALEREDETFRASDTQYFGATDQRRTRGRMTYVGEWRADWNGVLATDVAVRHDDFNRFANETTVRASAILTVAPGLSLVGSYGEGIAQPTFFDLYGFFPGNFVGNANLTPETSRGYEAGVRYTSTLVSAEVTAFSNRLRDEIVSVFDNATFLSSTANATGRSRRRGIEANVEVRPVAGLAVTANYTLIDARDQQVAATATLREVRRPRHSGNLAAGWTSGPLTLGASLAYVGTRRDTDFDAFPALRVRLNDYVLGGARIAYALTPNIEAFGRIENAFDSRYQDAVGYATPGRGVFGGVRVKIGG</sequence>
<dbReference type="GO" id="GO:0006811">
    <property type="term" value="P:monoatomic ion transport"/>
    <property type="evidence" value="ECO:0007669"/>
    <property type="project" value="UniProtKB-KW"/>
</dbReference>
<dbReference type="Pfam" id="PF07715">
    <property type="entry name" value="Plug"/>
    <property type="match status" value="1"/>
</dbReference>
<evidence type="ECO:0000259" key="13">
    <source>
        <dbReference type="Pfam" id="PF00593"/>
    </source>
</evidence>
<dbReference type="AlphaFoldDB" id="A0A558QUW6"/>
<dbReference type="RefSeq" id="WP_145154918.1">
    <property type="nucleotide sequence ID" value="NZ_VNIM01000104.1"/>
</dbReference>
<dbReference type="PANTHER" id="PTHR30069:SF53">
    <property type="entry name" value="COLICIN I RECEPTOR-RELATED"/>
    <property type="match status" value="1"/>
</dbReference>
<protein>
    <submittedName>
        <fullName evidence="15">TonB-dependent receptor</fullName>
    </submittedName>
</protein>
<gene>
    <name evidence="15" type="ORF">FOY91_18050</name>
</gene>
<evidence type="ECO:0000259" key="14">
    <source>
        <dbReference type="Pfam" id="PF07715"/>
    </source>
</evidence>
<dbReference type="SUPFAM" id="SSF56935">
    <property type="entry name" value="Porins"/>
    <property type="match status" value="1"/>
</dbReference>
<keyword evidence="6" id="KW-0406">Ion transport</keyword>
<dbReference type="Proteomes" id="UP000318681">
    <property type="component" value="Unassembled WGS sequence"/>
</dbReference>
<comment type="similarity">
    <text evidence="10 11">Belongs to the TonB-dependent receptor family.</text>
</comment>
<dbReference type="InterPro" id="IPR037066">
    <property type="entry name" value="Plug_dom_sf"/>
</dbReference>
<evidence type="ECO:0000256" key="10">
    <source>
        <dbReference type="PROSITE-ProRule" id="PRU01360"/>
    </source>
</evidence>
<dbReference type="OrthoDB" id="9796221at2"/>
<dbReference type="InterPro" id="IPR012910">
    <property type="entry name" value="Plug_dom"/>
</dbReference>
<keyword evidence="15" id="KW-0675">Receptor</keyword>
<reference evidence="15 16" key="1">
    <citation type="submission" date="2019-07" db="EMBL/GenBank/DDBJ databases">
        <title>Sphingomonas solaris sp. nov., isolated from a solar panel from Boston, Massachusetts.</title>
        <authorList>
            <person name="Tanner K."/>
            <person name="Pascual J."/>
            <person name="Mancuso C."/>
            <person name="Pereto J."/>
            <person name="Khalil A."/>
            <person name="Vilanova C."/>
        </authorList>
    </citation>
    <scope>NUCLEOTIDE SEQUENCE [LARGE SCALE GENOMIC DNA]</scope>
    <source>
        <strain evidence="15 16">R4DWN</strain>
    </source>
</reference>
<feature type="chain" id="PRO_5022235525" evidence="12">
    <location>
        <begin position="18"/>
        <end position="629"/>
    </location>
</feature>
<dbReference type="CDD" id="cd01347">
    <property type="entry name" value="ligand_gated_channel"/>
    <property type="match status" value="1"/>
</dbReference>
<evidence type="ECO:0000256" key="4">
    <source>
        <dbReference type="ARBA" id="ARBA00022692"/>
    </source>
</evidence>
<keyword evidence="16" id="KW-1185">Reference proteome</keyword>
<dbReference type="GO" id="GO:0015889">
    <property type="term" value="P:cobalamin transport"/>
    <property type="evidence" value="ECO:0007669"/>
    <property type="project" value="TreeGrafter"/>
</dbReference>
<evidence type="ECO:0000313" key="15">
    <source>
        <dbReference type="EMBL" id="TVV70909.1"/>
    </source>
</evidence>
<feature type="domain" description="TonB-dependent receptor plug" evidence="14">
    <location>
        <begin position="35"/>
        <end position="139"/>
    </location>
</feature>
<keyword evidence="4 10" id="KW-0812">Transmembrane</keyword>
<evidence type="ECO:0000256" key="11">
    <source>
        <dbReference type="RuleBase" id="RU003357"/>
    </source>
</evidence>
<evidence type="ECO:0000256" key="2">
    <source>
        <dbReference type="ARBA" id="ARBA00022448"/>
    </source>
</evidence>
<proteinExistence type="inferred from homology"/>
<dbReference type="GO" id="GO:0009279">
    <property type="term" value="C:cell outer membrane"/>
    <property type="evidence" value="ECO:0007669"/>
    <property type="project" value="UniProtKB-SubCell"/>
</dbReference>
<feature type="signal peptide" evidence="12">
    <location>
        <begin position="1"/>
        <end position="17"/>
    </location>
</feature>
<dbReference type="PANTHER" id="PTHR30069">
    <property type="entry name" value="TONB-DEPENDENT OUTER MEMBRANE RECEPTOR"/>
    <property type="match status" value="1"/>
</dbReference>
<evidence type="ECO:0000256" key="3">
    <source>
        <dbReference type="ARBA" id="ARBA00022452"/>
    </source>
</evidence>
<keyword evidence="8 10" id="KW-0472">Membrane</keyword>
<evidence type="ECO:0000256" key="6">
    <source>
        <dbReference type="ARBA" id="ARBA00023065"/>
    </source>
</evidence>
<evidence type="ECO:0000256" key="7">
    <source>
        <dbReference type="ARBA" id="ARBA00023077"/>
    </source>
</evidence>
<dbReference type="Gene3D" id="2.170.130.10">
    <property type="entry name" value="TonB-dependent receptor, plug domain"/>
    <property type="match status" value="1"/>
</dbReference>
<dbReference type="Gene3D" id="2.40.170.20">
    <property type="entry name" value="TonB-dependent receptor, beta-barrel domain"/>
    <property type="match status" value="1"/>
</dbReference>
<evidence type="ECO:0000256" key="1">
    <source>
        <dbReference type="ARBA" id="ARBA00004571"/>
    </source>
</evidence>
<keyword evidence="7 11" id="KW-0798">TonB box</keyword>
<comment type="caution">
    <text evidence="15">The sequence shown here is derived from an EMBL/GenBank/DDBJ whole genome shotgun (WGS) entry which is preliminary data.</text>
</comment>